<dbReference type="Pfam" id="PF01494">
    <property type="entry name" value="FAD_binding_3"/>
    <property type="match status" value="1"/>
</dbReference>
<organism evidence="5 6">
    <name type="scientific">Halomonas salifodinae</name>
    <dbReference type="NCBI Taxonomy" id="438745"/>
    <lineage>
        <taxon>Bacteria</taxon>
        <taxon>Pseudomonadati</taxon>
        <taxon>Pseudomonadota</taxon>
        <taxon>Gammaproteobacteria</taxon>
        <taxon>Oceanospirillales</taxon>
        <taxon>Halomonadaceae</taxon>
        <taxon>Halomonas</taxon>
    </lineage>
</organism>
<dbReference type="Gene3D" id="3.30.70.2450">
    <property type="match status" value="1"/>
</dbReference>
<evidence type="ECO:0000256" key="2">
    <source>
        <dbReference type="ARBA" id="ARBA00022630"/>
    </source>
</evidence>
<sequence length="580" mass="64960">MPNTYKNPVYPYRRPPELDRAEIRHCPVVIIGGGPSGLAAAIDLAKQGIDSVLLDDNNTVSVGSRAICFAKRTLEIMDRLGCAQPMLDKGVTWQLGKVFFQERQVYEFNLLPEDGHRVPAFINLQQYYFEEYLVERTGDFAERIDLRWKHRVIEVDSQAERTLVTVRTADGDYRLACDYLLVADGANSRIRDMLGLDCQGQVFQDRFLIADVVMKADFPTERWFWFDPPFHPNQSVLLHKQPDNVWRIDFQLGWDADPEEEKKEANIRPRVQAMLGEDVEFDLEWASVYTFRCRRMDSFIHRRVFFMGDAAHQVSPFGARGANGAIQSVENLTWKLARVLKGQAPQALLATYNDERQHGAAENILNSTRSTDFITPKSRVSRLFRDTTLELAEHYPFARALVNSGRLSMPCRYDGSPLNGDDAEGLPVELRPGSPAKDAPIRQDGEAAWLLNQLGDRFVLLLDARGGVENNAQNDAQGNALASRAAELAALLARQADLDLLLLGPAPDALTELPRTRQIEDAEGLVASRYGLTPGAGYLLRPDQHIAARWPECRAEAVERALATALGQHLTAAEVTHATA</sequence>
<dbReference type="InterPro" id="IPR050641">
    <property type="entry name" value="RIFMO-like"/>
</dbReference>
<dbReference type="Gene3D" id="3.40.30.120">
    <property type="match status" value="1"/>
</dbReference>
<dbReference type="PRINTS" id="PR00420">
    <property type="entry name" value="RNGMNOXGNASE"/>
</dbReference>
<dbReference type="Proteomes" id="UP001596411">
    <property type="component" value="Unassembled WGS sequence"/>
</dbReference>
<comment type="caution">
    <text evidence="5">The sequence shown here is derived from an EMBL/GenBank/DDBJ whole genome shotgun (WGS) entry which is preliminary data.</text>
</comment>
<dbReference type="InterPro" id="IPR002938">
    <property type="entry name" value="FAD-bd"/>
</dbReference>
<evidence type="ECO:0000259" key="4">
    <source>
        <dbReference type="Pfam" id="PF01494"/>
    </source>
</evidence>
<proteinExistence type="predicted"/>
<comment type="cofactor">
    <cofactor evidence="1">
        <name>FAD</name>
        <dbReference type="ChEBI" id="CHEBI:57692"/>
    </cofactor>
</comment>
<dbReference type="InterPro" id="IPR036188">
    <property type="entry name" value="FAD/NAD-bd_sf"/>
</dbReference>
<evidence type="ECO:0000313" key="6">
    <source>
        <dbReference type="Proteomes" id="UP001596411"/>
    </source>
</evidence>
<evidence type="ECO:0000256" key="3">
    <source>
        <dbReference type="ARBA" id="ARBA00022827"/>
    </source>
</evidence>
<dbReference type="PANTHER" id="PTHR43004">
    <property type="entry name" value="TRK SYSTEM POTASSIUM UPTAKE PROTEIN"/>
    <property type="match status" value="1"/>
</dbReference>
<evidence type="ECO:0000256" key="1">
    <source>
        <dbReference type="ARBA" id="ARBA00001974"/>
    </source>
</evidence>
<keyword evidence="3" id="KW-0274">FAD</keyword>
<dbReference type="RefSeq" id="WP_346060909.1">
    <property type="nucleotide sequence ID" value="NZ_BAAADR010000002.1"/>
</dbReference>
<name>A0ABW2EXA7_9GAMM</name>
<accession>A0ABW2EXA7</accession>
<reference evidence="6" key="1">
    <citation type="journal article" date="2019" name="Int. J. Syst. Evol. Microbiol.">
        <title>The Global Catalogue of Microorganisms (GCM) 10K type strain sequencing project: providing services to taxonomists for standard genome sequencing and annotation.</title>
        <authorList>
            <consortium name="The Broad Institute Genomics Platform"/>
            <consortium name="The Broad Institute Genome Sequencing Center for Infectious Disease"/>
            <person name="Wu L."/>
            <person name="Ma J."/>
        </authorList>
    </citation>
    <scope>NUCLEOTIDE SEQUENCE [LARGE SCALE GENOMIC DNA]</scope>
    <source>
        <strain evidence="6">CGMCC 1.13666</strain>
    </source>
</reference>
<keyword evidence="6" id="KW-1185">Reference proteome</keyword>
<evidence type="ECO:0000313" key="5">
    <source>
        <dbReference type="EMBL" id="MFC7089534.1"/>
    </source>
</evidence>
<dbReference type="NCBIfam" id="NF006002">
    <property type="entry name" value="PRK08132.1"/>
    <property type="match status" value="1"/>
</dbReference>
<feature type="domain" description="FAD-binding" evidence="4">
    <location>
        <begin position="26"/>
        <end position="362"/>
    </location>
</feature>
<keyword evidence="2" id="KW-0285">Flavoprotein</keyword>
<dbReference type="Gene3D" id="3.50.50.60">
    <property type="entry name" value="FAD/NAD(P)-binding domain"/>
    <property type="match status" value="1"/>
</dbReference>
<dbReference type="EMBL" id="JBHSZP010000014">
    <property type="protein sequence ID" value="MFC7089534.1"/>
    <property type="molecule type" value="Genomic_DNA"/>
</dbReference>
<dbReference type="SUPFAM" id="SSF51905">
    <property type="entry name" value="FAD/NAD(P)-binding domain"/>
    <property type="match status" value="1"/>
</dbReference>
<dbReference type="PANTHER" id="PTHR43004:SF19">
    <property type="entry name" value="BINDING MONOOXYGENASE, PUTATIVE (JCVI)-RELATED"/>
    <property type="match status" value="1"/>
</dbReference>
<gene>
    <name evidence="5" type="ORF">ACFQH5_08235</name>
</gene>
<protein>
    <submittedName>
        <fullName evidence="5">FAD-dependent oxidoreductase</fullName>
    </submittedName>
</protein>